<dbReference type="Proteomes" id="UP001162060">
    <property type="component" value="Unassembled WGS sequence"/>
</dbReference>
<dbReference type="InterPro" id="IPR039537">
    <property type="entry name" value="Retrotran_Ty1/copia-like"/>
</dbReference>
<proteinExistence type="predicted"/>
<gene>
    <name evidence="1" type="ORF">PM001_LOCUS15731</name>
</gene>
<name>A0AAV1U906_9STRA</name>
<evidence type="ECO:0008006" key="3">
    <source>
        <dbReference type="Google" id="ProtNLM"/>
    </source>
</evidence>
<sequence>MAGGKERTVKLSEVYLATELELNIVSYGKLELKGFKLVYDGATRSLANRSNGEVAFDLTMENNVLYVETVKTSHLRSMPSDVLMAILAEEGAAESSLGVQSGTLMNFYQRLGHLSFDTVERVAKDPASGIKLTDRRRLTCLSCAKGKQTKNSQSQKDTGVNALIDRIGGVICSDLKGPMMPKDRHGNRFLVNFIDHKSNYCRVFLAPTKD</sequence>
<comment type="caution">
    <text evidence="1">The sequence shown here is derived from an EMBL/GenBank/DDBJ whole genome shotgun (WGS) entry which is preliminary data.</text>
</comment>
<organism evidence="1 2">
    <name type="scientific">Peronospora matthiolae</name>
    <dbReference type="NCBI Taxonomy" id="2874970"/>
    <lineage>
        <taxon>Eukaryota</taxon>
        <taxon>Sar</taxon>
        <taxon>Stramenopiles</taxon>
        <taxon>Oomycota</taxon>
        <taxon>Peronosporomycetes</taxon>
        <taxon>Peronosporales</taxon>
        <taxon>Peronosporaceae</taxon>
        <taxon>Peronospora</taxon>
    </lineage>
</organism>
<reference evidence="1" key="1">
    <citation type="submission" date="2024-01" db="EMBL/GenBank/DDBJ databases">
        <authorList>
            <person name="Webb A."/>
        </authorList>
    </citation>
    <scope>NUCLEOTIDE SEQUENCE</scope>
    <source>
        <strain evidence="1">Pm1</strain>
    </source>
</reference>
<dbReference type="PANTHER" id="PTHR42648">
    <property type="entry name" value="TRANSPOSASE, PUTATIVE-RELATED"/>
    <property type="match status" value="1"/>
</dbReference>
<dbReference type="AlphaFoldDB" id="A0AAV1U906"/>
<dbReference type="EMBL" id="CAKLBY020000168">
    <property type="protein sequence ID" value="CAK7930581.1"/>
    <property type="molecule type" value="Genomic_DNA"/>
</dbReference>
<accession>A0AAV1U906</accession>
<protein>
    <recommendedName>
        <fullName evidence="3">GAG-pre-integrase domain-containing protein</fullName>
    </recommendedName>
</protein>
<evidence type="ECO:0000313" key="1">
    <source>
        <dbReference type="EMBL" id="CAK7930581.1"/>
    </source>
</evidence>
<dbReference type="PANTHER" id="PTHR42648:SF28">
    <property type="entry name" value="TRANSPOSON-ENCODED PROTEIN WITH RIBONUCLEASE H-LIKE AND RETROVIRUS ZINC FINGER-LIKE DOMAINS"/>
    <property type="match status" value="1"/>
</dbReference>
<evidence type="ECO:0000313" key="2">
    <source>
        <dbReference type="Proteomes" id="UP001162060"/>
    </source>
</evidence>